<gene>
    <name evidence="1" type="ORF">LYSBPC_08220</name>
</gene>
<proteinExistence type="predicted"/>
<dbReference type="RefSeq" id="WP_264987413.1">
    <property type="nucleotide sequence ID" value="NZ_BRZA01000001.1"/>
</dbReference>
<keyword evidence="2" id="KW-1185">Reference proteome</keyword>
<name>A0ABQ5NHD1_9BACI</name>
<evidence type="ECO:0000313" key="1">
    <source>
        <dbReference type="EMBL" id="GLC87695.1"/>
    </source>
</evidence>
<protein>
    <submittedName>
        <fullName evidence="1">Uncharacterized protein</fullName>
    </submittedName>
</protein>
<evidence type="ECO:0000313" key="2">
    <source>
        <dbReference type="Proteomes" id="UP001065593"/>
    </source>
</evidence>
<dbReference type="Proteomes" id="UP001065593">
    <property type="component" value="Unassembled WGS sequence"/>
</dbReference>
<accession>A0ABQ5NHD1</accession>
<reference evidence="1" key="1">
    <citation type="submission" date="2022-08" db="EMBL/GenBank/DDBJ databases">
        <title>Draft genome sequence of Lysinibacillus sp. strain KH24.</title>
        <authorList>
            <person name="Kanbe H."/>
            <person name="Itoh H."/>
        </authorList>
    </citation>
    <scope>NUCLEOTIDE SEQUENCE</scope>
    <source>
        <strain evidence="1">KH24</strain>
    </source>
</reference>
<comment type="caution">
    <text evidence="1">The sequence shown here is derived from an EMBL/GenBank/DDBJ whole genome shotgun (WGS) entry which is preliminary data.</text>
</comment>
<organism evidence="1 2">
    <name type="scientific">Lysinibacillus piscis</name>
    <dbReference type="NCBI Taxonomy" id="2518931"/>
    <lineage>
        <taxon>Bacteria</taxon>
        <taxon>Bacillati</taxon>
        <taxon>Bacillota</taxon>
        <taxon>Bacilli</taxon>
        <taxon>Bacillales</taxon>
        <taxon>Bacillaceae</taxon>
        <taxon>Lysinibacillus</taxon>
    </lineage>
</organism>
<dbReference type="EMBL" id="BRZA01000001">
    <property type="protein sequence ID" value="GLC87695.1"/>
    <property type="molecule type" value="Genomic_DNA"/>
</dbReference>
<sequence>MTTTETWWESIFSGPLAYGICEEKLWRLQDETFLYLSNTTVEQEDELEM</sequence>